<comment type="caution">
    <text evidence="1">The sequence shown here is derived from an EMBL/GenBank/DDBJ whole genome shotgun (WGS) entry which is preliminary data.</text>
</comment>
<dbReference type="Proteomes" id="UP001165960">
    <property type="component" value="Unassembled WGS sequence"/>
</dbReference>
<protein>
    <submittedName>
        <fullName evidence="1">Uncharacterized protein</fullName>
    </submittedName>
</protein>
<accession>A0ACC2TID0</accession>
<proteinExistence type="predicted"/>
<reference evidence="1" key="1">
    <citation type="submission" date="2022-04" db="EMBL/GenBank/DDBJ databases">
        <title>Genome of the entomopathogenic fungus Entomophthora muscae.</title>
        <authorList>
            <person name="Elya C."/>
            <person name="Lovett B.R."/>
            <person name="Lee E."/>
            <person name="Macias A.M."/>
            <person name="Hajek A.E."/>
            <person name="De Bivort B.L."/>
            <person name="Kasson M.T."/>
            <person name="De Fine Licht H.H."/>
            <person name="Stajich J.E."/>
        </authorList>
    </citation>
    <scope>NUCLEOTIDE SEQUENCE</scope>
    <source>
        <strain evidence="1">Berkeley</strain>
    </source>
</reference>
<name>A0ACC2TID0_9FUNG</name>
<dbReference type="EMBL" id="QTSX02002862">
    <property type="protein sequence ID" value="KAJ9074345.1"/>
    <property type="molecule type" value="Genomic_DNA"/>
</dbReference>
<organism evidence="1 2">
    <name type="scientific">Entomophthora muscae</name>
    <dbReference type="NCBI Taxonomy" id="34485"/>
    <lineage>
        <taxon>Eukaryota</taxon>
        <taxon>Fungi</taxon>
        <taxon>Fungi incertae sedis</taxon>
        <taxon>Zoopagomycota</taxon>
        <taxon>Entomophthoromycotina</taxon>
        <taxon>Entomophthoromycetes</taxon>
        <taxon>Entomophthorales</taxon>
        <taxon>Entomophthoraceae</taxon>
        <taxon>Entomophthora</taxon>
    </lineage>
</organism>
<evidence type="ECO:0000313" key="1">
    <source>
        <dbReference type="EMBL" id="KAJ9074345.1"/>
    </source>
</evidence>
<sequence length="97" mass="10211">MTPPHTPQPNRLQESVATDESTPTQIFGPQSCGGPSLPGLQAVCPQVLRNSPWVGSLTNVLTSGKDVLCPSREVIKHVHELAGVTSHQVEGLGHTAP</sequence>
<evidence type="ECO:0000313" key="2">
    <source>
        <dbReference type="Proteomes" id="UP001165960"/>
    </source>
</evidence>
<keyword evidence="2" id="KW-1185">Reference proteome</keyword>
<gene>
    <name evidence="1" type="ORF">DSO57_1007497</name>
</gene>